<evidence type="ECO:0000256" key="22">
    <source>
        <dbReference type="ARBA" id="ARBA00049919"/>
    </source>
</evidence>
<comment type="catalytic activity">
    <reaction evidence="14">
        <text>1D-myo-inositol 1-phosphate + H2O = myo-inositol + phosphate</text>
        <dbReference type="Rhea" id="RHEA:27670"/>
        <dbReference type="ChEBI" id="CHEBI:15377"/>
        <dbReference type="ChEBI" id="CHEBI:17268"/>
        <dbReference type="ChEBI" id="CHEBI:43474"/>
        <dbReference type="ChEBI" id="CHEBI:58433"/>
        <dbReference type="EC" id="3.1.3.25"/>
    </reaction>
    <physiologicalReaction direction="left-to-right" evidence="14">
        <dbReference type="Rhea" id="RHEA:27671"/>
    </physiologicalReaction>
</comment>
<dbReference type="FunFam" id="3.30.540.10:FF:000004">
    <property type="entry name" value="Inositol-1-monophosphatase"/>
    <property type="match status" value="1"/>
</dbReference>
<dbReference type="FunFam" id="3.40.190.80:FF:000002">
    <property type="entry name" value="Inositol-1-monophosphatase"/>
    <property type="match status" value="1"/>
</dbReference>
<dbReference type="GO" id="GO:0046854">
    <property type="term" value="P:phosphatidylinositol phosphate biosynthetic process"/>
    <property type="evidence" value="ECO:0007669"/>
    <property type="project" value="InterPro"/>
</dbReference>
<dbReference type="InterPro" id="IPR000760">
    <property type="entry name" value="Inositol_monophosphatase-like"/>
</dbReference>
<evidence type="ECO:0000256" key="8">
    <source>
        <dbReference type="ARBA" id="ARBA00022723"/>
    </source>
</evidence>
<comment type="catalytic activity">
    <reaction evidence="19">
        <text>scyllo-inositol 1-phosphate + H2O = scyllo-inositol + phosphate</text>
        <dbReference type="Rhea" id="RHEA:82131"/>
        <dbReference type="ChEBI" id="CHEBI:10642"/>
        <dbReference type="ChEBI" id="CHEBI:15377"/>
        <dbReference type="ChEBI" id="CHEBI:43474"/>
        <dbReference type="ChEBI" id="CHEBI:232087"/>
    </reaction>
    <physiologicalReaction direction="left-to-right" evidence="19">
        <dbReference type="Rhea" id="RHEA:82132"/>
    </physiologicalReaction>
</comment>
<comment type="catalytic activity">
    <reaction evidence="11">
        <text>1D-myo-inositol 4-phosphate + H2O = myo-inositol + phosphate</text>
        <dbReference type="Rhea" id="RHEA:30735"/>
        <dbReference type="ChEBI" id="CHEBI:15377"/>
        <dbReference type="ChEBI" id="CHEBI:17268"/>
        <dbReference type="ChEBI" id="CHEBI:43474"/>
        <dbReference type="ChEBI" id="CHEBI:58469"/>
        <dbReference type="EC" id="3.1.3.25"/>
    </reaction>
    <physiologicalReaction direction="left-to-right" evidence="11">
        <dbReference type="Rhea" id="RHEA:30736"/>
    </physiologicalReaction>
</comment>
<evidence type="ECO:0000256" key="18">
    <source>
        <dbReference type="ARBA" id="ARBA00049898"/>
    </source>
</evidence>
<keyword evidence="6" id="KW-0963">Cytoplasm</keyword>
<evidence type="ECO:0000256" key="3">
    <source>
        <dbReference type="ARBA" id="ARBA00005152"/>
    </source>
</evidence>
<dbReference type="PROSITE" id="PS00629">
    <property type="entry name" value="IMP_1"/>
    <property type="match status" value="1"/>
</dbReference>
<evidence type="ECO:0000256" key="19">
    <source>
        <dbReference type="ARBA" id="ARBA00049900"/>
    </source>
</evidence>
<evidence type="ECO:0000256" key="7">
    <source>
        <dbReference type="ARBA" id="ARBA00022671"/>
    </source>
</evidence>
<evidence type="ECO:0000256" key="20">
    <source>
        <dbReference type="ARBA" id="ARBA00049907"/>
    </source>
</evidence>
<evidence type="ECO:0000256" key="13">
    <source>
        <dbReference type="ARBA" id="ARBA00049868"/>
    </source>
</evidence>
<evidence type="ECO:0000256" key="5">
    <source>
        <dbReference type="ARBA" id="ARBA00011738"/>
    </source>
</evidence>
<evidence type="ECO:0000256" key="27">
    <source>
        <dbReference type="SAM" id="MobiDB-lite"/>
    </source>
</evidence>
<dbReference type="Gene3D" id="3.30.540.10">
    <property type="entry name" value="Fructose-1,6-Bisphosphatase, subunit A, domain 1"/>
    <property type="match status" value="1"/>
</dbReference>
<feature type="binding site" evidence="25">
    <location>
        <position position="150"/>
    </location>
    <ligand>
        <name>Mg(2+)</name>
        <dbReference type="ChEBI" id="CHEBI:18420"/>
        <label>1</label>
        <note>catalytic</note>
    </ligand>
</feature>
<feature type="region of interest" description="Disordered" evidence="27">
    <location>
        <begin position="1"/>
        <end position="27"/>
    </location>
</feature>
<evidence type="ECO:0000256" key="17">
    <source>
        <dbReference type="ARBA" id="ARBA00049895"/>
    </source>
</evidence>
<evidence type="ECO:0000256" key="1">
    <source>
        <dbReference type="ARBA" id="ARBA00001946"/>
    </source>
</evidence>
<evidence type="ECO:0000256" key="9">
    <source>
        <dbReference type="ARBA" id="ARBA00022801"/>
    </source>
</evidence>
<accession>A0AAV7UUJ8</accession>
<dbReference type="PANTHER" id="PTHR20854:SF26">
    <property type="entry name" value="INOSITOL MONOPHOSPHATASE 1"/>
    <property type="match status" value="1"/>
</dbReference>
<comment type="catalytic activity">
    <reaction evidence="12">
        <text>1D-myo-inositol 5-phosphate + H2O = myo-inositol + phosphate</text>
        <dbReference type="Rhea" id="RHEA:44156"/>
        <dbReference type="ChEBI" id="CHEBI:15377"/>
        <dbReference type="ChEBI" id="CHEBI:17268"/>
        <dbReference type="ChEBI" id="CHEBI:43474"/>
        <dbReference type="ChEBI" id="CHEBI:84141"/>
        <dbReference type="EC" id="3.1.3.25"/>
    </reaction>
    <physiologicalReaction direction="left-to-right" evidence="12">
        <dbReference type="Rhea" id="RHEA:44157"/>
    </physiologicalReaction>
</comment>
<dbReference type="SUPFAM" id="SSF56655">
    <property type="entry name" value="Carbohydrate phosphatase"/>
    <property type="match status" value="1"/>
</dbReference>
<evidence type="ECO:0000256" key="12">
    <source>
        <dbReference type="ARBA" id="ARBA00049866"/>
    </source>
</evidence>
<protein>
    <recommendedName>
        <fullName evidence="26">Inositol-1-monophosphatase</fullName>
        <ecNumber evidence="26">3.1.3.25</ecNumber>
    </recommendedName>
</protein>
<keyword evidence="10 25" id="KW-0460">Magnesium</keyword>
<keyword evidence="7" id="KW-0452">Lithium</keyword>
<dbReference type="PANTHER" id="PTHR20854">
    <property type="entry name" value="INOSITOL MONOPHOSPHATASE"/>
    <property type="match status" value="1"/>
</dbReference>
<organism evidence="28 29">
    <name type="scientific">Pleurodeles waltl</name>
    <name type="common">Iberian ribbed newt</name>
    <dbReference type="NCBI Taxonomy" id="8319"/>
    <lineage>
        <taxon>Eukaryota</taxon>
        <taxon>Metazoa</taxon>
        <taxon>Chordata</taxon>
        <taxon>Craniata</taxon>
        <taxon>Vertebrata</taxon>
        <taxon>Euteleostomi</taxon>
        <taxon>Amphibia</taxon>
        <taxon>Batrachia</taxon>
        <taxon>Caudata</taxon>
        <taxon>Salamandroidea</taxon>
        <taxon>Salamandridae</taxon>
        <taxon>Pleurodelinae</taxon>
        <taxon>Pleurodeles</taxon>
    </lineage>
</organism>
<dbReference type="PROSITE" id="PS00630">
    <property type="entry name" value="IMP_2"/>
    <property type="match status" value="1"/>
</dbReference>
<dbReference type="GO" id="GO:0008934">
    <property type="term" value="F:inositol monophosphate 1-phosphatase activity"/>
    <property type="evidence" value="ECO:0007669"/>
    <property type="project" value="InterPro"/>
</dbReference>
<comment type="catalytic activity">
    <reaction evidence="16">
        <text>alpha-D-galactose 1-phosphate + H2O = D-galactose + phosphate</text>
        <dbReference type="Rhea" id="RHEA:29315"/>
        <dbReference type="ChEBI" id="CHEBI:4139"/>
        <dbReference type="ChEBI" id="CHEBI:15377"/>
        <dbReference type="ChEBI" id="CHEBI:43474"/>
        <dbReference type="ChEBI" id="CHEBI:58336"/>
        <dbReference type="EC" id="3.1.3.94"/>
    </reaction>
    <physiologicalReaction direction="left-to-right" evidence="16">
        <dbReference type="Rhea" id="RHEA:29316"/>
    </physiologicalReaction>
</comment>
<dbReference type="AlphaFoldDB" id="A0AAV7UUJ8"/>
<feature type="binding site" evidence="25">
    <location>
        <position position="170"/>
    </location>
    <ligand>
        <name>Mg(2+)</name>
        <dbReference type="ChEBI" id="CHEBI:18420"/>
        <label>1</label>
        <note>catalytic</note>
    </ligand>
</feature>
<comment type="catalytic activity">
    <reaction evidence="13">
        <text>beta-D-fructose 1-phosphate + H2O = D-fructose + phosphate</text>
        <dbReference type="Rhea" id="RHEA:35603"/>
        <dbReference type="ChEBI" id="CHEBI:15377"/>
        <dbReference type="ChEBI" id="CHEBI:37721"/>
        <dbReference type="ChEBI" id="CHEBI:43474"/>
        <dbReference type="ChEBI" id="CHEBI:138881"/>
    </reaction>
    <physiologicalReaction direction="left-to-right" evidence="13">
        <dbReference type="Rhea" id="RHEA:35604"/>
    </physiologicalReaction>
</comment>
<evidence type="ECO:0000256" key="11">
    <source>
        <dbReference type="ARBA" id="ARBA00049863"/>
    </source>
</evidence>
<comment type="catalytic activity">
    <reaction evidence="18">
        <text>adenosine 2'-phosphate + H2O = adenosine + phosphate</text>
        <dbReference type="Rhea" id="RHEA:37343"/>
        <dbReference type="ChEBI" id="CHEBI:15377"/>
        <dbReference type="ChEBI" id="CHEBI:16335"/>
        <dbReference type="ChEBI" id="CHEBI:43474"/>
        <dbReference type="ChEBI" id="CHEBI:77740"/>
    </reaction>
    <physiologicalReaction direction="left-to-right" evidence="18">
        <dbReference type="Rhea" id="RHEA:37344"/>
    </physiologicalReaction>
</comment>
<feature type="binding site" evidence="25">
    <location>
        <position position="172"/>
    </location>
    <ligand>
        <name>Mg(2+)</name>
        <dbReference type="ChEBI" id="CHEBI:18420"/>
        <label>1</label>
        <note>catalytic</note>
    </ligand>
</feature>
<dbReference type="EMBL" id="JANPWB010000004">
    <property type="protein sequence ID" value="KAJ1192783.1"/>
    <property type="molecule type" value="Genomic_DNA"/>
</dbReference>
<evidence type="ECO:0000256" key="2">
    <source>
        <dbReference type="ARBA" id="ARBA00004496"/>
    </source>
</evidence>
<comment type="catalytic activity">
    <reaction evidence="20">
        <text>a myo-inositol phosphate + H2O = myo-inositol + phosphate</text>
        <dbReference type="Rhea" id="RHEA:24056"/>
        <dbReference type="ChEBI" id="CHEBI:15377"/>
        <dbReference type="ChEBI" id="CHEBI:17268"/>
        <dbReference type="ChEBI" id="CHEBI:43474"/>
        <dbReference type="ChEBI" id="CHEBI:84139"/>
        <dbReference type="EC" id="3.1.3.25"/>
    </reaction>
    <physiologicalReaction direction="left-to-right" evidence="20">
        <dbReference type="Rhea" id="RHEA:24057"/>
    </physiologicalReaction>
</comment>
<feature type="binding site" evidence="25">
    <location>
        <position position="300"/>
    </location>
    <ligand>
        <name>Mg(2+)</name>
        <dbReference type="ChEBI" id="CHEBI:18420"/>
        <label>1</label>
        <note>catalytic</note>
    </ligand>
</feature>
<proteinExistence type="inferred from homology"/>
<sequence length="360" mass="38369">MARIVGGPVQRRAQGWDGGEDGSESSGGIAAATCVRVYAIIRVSILNYFPASADDSRSAAESLGHTRLQGASATISKQNTMEDPWQECMDYAVTIAKKAGTVVCEALKAEMAVMVKSCPTDLVTETDQKVEKIIISSIKEKFPSHSFIGEESVAAGAGSTLSDNPTWIIDPIDGTTNFVHKFPFVAVSIGFAVNKKLEFGVVYSCVEDKMYTGRKGKGAFCNGQKLQVSGQKDITQSLILTEVGSSRNPDVVKVMFSNMERLLCIPIHGIRAVGTAAVNMCLVATGGADAYYEIGIHCWDMAAAAVIVTEAGGVVIDATGGPFDLMSRRIITASSSVIAERIAKELQIIPLERDDGEKED</sequence>
<dbReference type="InterPro" id="IPR033942">
    <property type="entry name" value="IMPase"/>
</dbReference>
<evidence type="ECO:0000256" key="26">
    <source>
        <dbReference type="RuleBase" id="RU364068"/>
    </source>
</evidence>
<comment type="subunit">
    <text evidence="5">Homodimer.</text>
</comment>
<dbReference type="EC" id="3.1.3.25" evidence="26"/>
<dbReference type="InterPro" id="IPR020583">
    <property type="entry name" value="Inositol_monoP_metal-BS"/>
</dbReference>
<evidence type="ECO:0000313" key="29">
    <source>
        <dbReference type="Proteomes" id="UP001066276"/>
    </source>
</evidence>
<evidence type="ECO:0000256" key="4">
    <source>
        <dbReference type="ARBA" id="ARBA00009759"/>
    </source>
</evidence>
<name>A0AAV7UUJ8_PLEWA</name>
<dbReference type="PRINTS" id="PR00377">
    <property type="entry name" value="IMPHPHTASES"/>
</dbReference>
<evidence type="ECO:0000256" key="21">
    <source>
        <dbReference type="ARBA" id="ARBA00049917"/>
    </source>
</evidence>
<evidence type="ECO:0000256" key="10">
    <source>
        <dbReference type="ARBA" id="ARBA00022842"/>
    </source>
</evidence>
<evidence type="ECO:0000256" key="23">
    <source>
        <dbReference type="ARBA" id="ARBA00049925"/>
    </source>
</evidence>
<comment type="cofactor">
    <cofactor evidence="1 25 26">
        <name>Mg(2+)</name>
        <dbReference type="ChEBI" id="CHEBI:18420"/>
    </cofactor>
</comment>
<evidence type="ECO:0000313" key="28">
    <source>
        <dbReference type="EMBL" id="KAJ1192783.1"/>
    </source>
</evidence>
<dbReference type="InterPro" id="IPR020550">
    <property type="entry name" value="Inositol_monophosphatase_CS"/>
</dbReference>
<dbReference type="GO" id="GO:0005737">
    <property type="term" value="C:cytoplasm"/>
    <property type="evidence" value="ECO:0007669"/>
    <property type="project" value="UniProtKB-SubCell"/>
</dbReference>
<comment type="caution">
    <text evidence="28">The sequence shown here is derived from an EMBL/GenBank/DDBJ whole genome shotgun (WGS) entry which is preliminary data.</text>
</comment>
<keyword evidence="8 25" id="KW-0479">Metal-binding</keyword>
<dbReference type="Gene3D" id="3.40.190.80">
    <property type="match status" value="1"/>
</dbReference>
<comment type="subcellular location">
    <subcellularLocation>
        <location evidence="2">Cytoplasm</location>
    </subcellularLocation>
</comment>
<keyword evidence="29" id="KW-1185">Reference proteome</keyword>
<gene>
    <name evidence="28" type="ORF">NDU88_002089</name>
</gene>
<comment type="catalytic activity">
    <reaction evidence="22">
        <text>alpha-D-glucose 1-phosphate + H2O = D-glucose + phosphate</text>
        <dbReference type="Rhea" id="RHEA:19933"/>
        <dbReference type="ChEBI" id="CHEBI:4167"/>
        <dbReference type="ChEBI" id="CHEBI:15377"/>
        <dbReference type="ChEBI" id="CHEBI:43474"/>
        <dbReference type="ChEBI" id="CHEBI:58601"/>
    </reaction>
    <physiologicalReaction direction="left-to-right" evidence="22">
        <dbReference type="Rhea" id="RHEA:19934"/>
    </physiologicalReaction>
</comment>
<comment type="similarity">
    <text evidence="4 26">Belongs to the inositol monophosphatase superfamily.</text>
</comment>
<dbReference type="Pfam" id="PF00459">
    <property type="entry name" value="Inositol_P"/>
    <property type="match status" value="1"/>
</dbReference>
<feature type="binding site" evidence="25">
    <location>
        <position position="173"/>
    </location>
    <ligand>
        <name>Mg(2+)</name>
        <dbReference type="ChEBI" id="CHEBI:18420"/>
        <label>1</label>
        <note>catalytic</note>
    </ligand>
</feature>
<keyword evidence="9 26" id="KW-0378">Hydrolase</keyword>
<comment type="catalytic activity">
    <reaction evidence="15">
        <text>D-glucose 6-phosphate + H2O = D-glucose + phosphate</text>
        <dbReference type="Rhea" id="RHEA:16689"/>
        <dbReference type="ChEBI" id="CHEBI:4167"/>
        <dbReference type="ChEBI" id="CHEBI:15377"/>
        <dbReference type="ChEBI" id="CHEBI:43474"/>
        <dbReference type="ChEBI" id="CHEBI:61548"/>
    </reaction>
    <physiologicalReaction direction="left-to-right" evidence="15">
        <dbReference type="Rhea" id="RHEA:16690"/>
    </physiologicalReaction>
</comment>
<comment type="catalytic activity">
    <reaction evidence="21">
        <text>1D-myo-inositol 3-phosphate + H2O = myo-inositol + phosphate</text>
        <dbReference type="Rhea" id="RHEA:30739"/>
        <dbReference type="ChEBI" id="CHEBI:15377"/>
        <dbReference type="ChEBI" id="CHEBI:17268"/>
        <dbReference type="ChEBI" id="CHEBI:43474"/>
        <dbReference type="ChEBI" id="CHEBI:58401"/>
        <dbReference type="EC" id="3.1.3.25"/>
    </reaction>
    <physiologicalReaction direction="left-to-right" evidence="21">
        <dbReference type="Rhea" id="RHEA:30740"/>
    </physiologicalReaction>
</comment>
<reference evidence="28" key="1">
    <citation type="journal article" date="2022" name="bioRxiv">
        <title>Sequencing and chromosome-scale assembly of the giantPleurodeles waltlgenome.</title>
        <authorList>
            <person name="Brown T."/>
            <person name="Elewa A."/>
            <person name="Iarovenko S."/>
            <person name="Subramanian E."/>
            <person name="Araus A.J."/>
            <person name="Petzold A."/>
            <person name="Susuki M."/>
            <person name="Suzuki K.-i.T."/>
            <person name="Hayashi T."/>
            <person name="Toyoda A."/>
            <person name="Oliveira C."/>
            <person name="Osipova E."/>
            <person name="Leigh N.D."/>
            <person name="Simon A."/>
            <person name="Yun M.H."/>
        </authorList>
    </citation>
    <scope>NUCLEOTIDE SEQUENCE</scope>
    <source>
        <strain evidence="28">20211129_DDA</strain>
        <tissue evidence="28">Liver</tissue>
    </source>
</reference>
<evidence type="ECO:0000256" key="24">
    <source>
        <dbReference type="ARBA" id="ARBA00049927"/>
    </source>
</evidence>
<dbReference type="PRINTS" id="PR00378">
    <property type="entry name" value="LIIMPHPHTASE"/>
</dbReference>
<evidence type="ECO:0000256" key="6">
    <source>
        <dbReference type="ARBA" id="ARBA00022490"/>
    </source>
</evidence>
<evidence type="ECO:0000256" key="14">
    <source>
        <dbReference type="ARBA" id="ARBA00049879"/>
    </source>
</evidence>
<dbReference type="InterPro" id="IPR020552">
    <property type="entry name" value="Inositol_monoPase_Li-sen"/>
</dbReference>
<comment type="catalytic activity">
    <reaction evidence="24">
        <text>1D-myo-inositol 6-phosphate + H2O = myo-inositol + phosphate</text>
        <dbReference type="Rhea" id="RHEA:44160"/>
        <dbReference type="ChEBI" id="CHEBI:15377"/>
        <dbReference type="ChEBI" id="CHEBI:17268"/>
        <dbReference type="ChEBI" id="CHEBI:43474"/>
        <dbReference type="ChEBI" id="CHEBI:64841"/>
        <dbReference type="EC" id="3.1.3.25"/>
    </reaction>
    <physiologicalReaction direction="left-to-right" evidence="24">
        <dbReference type="Rhea" id="RHEA:44161"/>
    </physiologicalReaction>
</comment>
<evidence type="ECO:0000256" key="15">
    <source>
        <dbReference type="ARBA" id="ARBA00049888"/>
    </source>
</evidence>
<comment type="catalytic activity">
    <reaction evidence="17">
        <text>1D-myo-inositol 2-phosphate + H2O = myo-inositol + phosphate</text>
        <dbReference type="Rhea" id="RHEA:44152"/>
        <dbReference type="ChEBI" id="CHEBI:15377"/>
        <dbReference type="ChEBI" id="CHEBI:17268"/>
        <dbReference type="ChEBI" id="CHEBI:43474"/>
        <dbReference type="ChEBI" id="CHEBI:84142"/>
        <dbReference type="EC" id="3.1.3.25"/>
    </reaction>
    <physiologicalReaction direction="left-to-right" evidence="17">
        <dbReference type="Rhea" id="RHEA:44153"/>
    </physiologicalReaction>
</comment>
<comment type="pathway">
    <text evidence="3 26">Polyol metabolism; myo-inositol biosynthesis; myo-inositol from D-glucose 6-phosphate: step 2/2.</text>
</comment>
<comment type="catalytic activity">
    <reaction evidence="23">
        <text>glycerol 2-phosphate + H2O = glycerol + phosphate</text>
        <dbReference type="Rhea" id="RHEA:13105"/>
        <dbReference type="ChEBI" id="CHEBI:15377"/>
        <dbReference type="ChEBI" id="CHEBI:17754"/>
        <dbReference type="ChEBI" id="CHEBI:43474"/>
        <dbReference type="ChEBI" id="CHEBI:58083"/>
    </reaction>
    <physiologicalReaction direction="left-to-right" evidence="23">
        <dbReference type="Rhea" id="RHEA:13106"/>
    </physiologicalReaction>
</comment>
<dbReference type="Proteomes" id="UP001066276">
    <property type="component" value="Chromosome 2_2"/>
</dbReference>
<dbReference type="GO" id="GO:0046872">
    <property type="term" value="F:metal ion binding"/>
    <property type="evidence" value="ECO:0007669"/>
    <property type="project" value="UniProtKB-KW"/>
</dbReference>
<dbReference type="GO" id="GO:0007165">
    <property type="term" value="P:signal transduction"/>
    <property type="evidence" value="ECO:0007669"/>
    <property type="project" value="TreeGrafter"/>
</dbReference>
<evidence type="ECO:0000256" key="16">
    <source>
        <dbReference type="ARBA" id="ARBA00049894"/>
    </source>
</evidence>
<evidence type="ECO:0000256" key="25">
    <source>
        <dbReference type="PIRSR" id="PIRSR600760-2"/>
    </source>
</evidence>
<dbReference type="GO" id="GO:0006020">
    <property type="term" value="P:inositol metabolic process"/>
    <property type="evidence" value="ECO:0007669"/>
    <property type="project" value="TreeGrafter"/>
</dbReference>
<dbReference type="CDD" id="cd01639">
    <property type="entry name" value="IMPase"/>
    <property type="match status" value="1"/>
</dbReference>